<protein>
    <submittedName>
        <fullName evidence="1">Uncharacterized protein</fullName>
    </submittedName>
</protein>
<dbReference type="Gramene" id="Bo3g097800.1">
    <property type="protein sequence ID" value="Bo3g097800.1"/>
    <property type="gene ID" value="Bo3g097800"/>
</dbReference>
<proteinExistence type="predicted"/>
<dbReference type="HOGENOM" id="CLU_2725679_0_0_1"/>
<accession>A0A0D3BEN8</accession>
<organism evidence="1 2">
    <name type="scientific">Brassica oleracea var. oleracea</name>
    <dbReference type="NCBI Taxonomy" id="109376"/>
    <lineage>
        <taxon>Eukaryota</taxon>
        <taxon>Viridiplantae</taxon>
        <taxon>Streptophyta</taxon>
        <taxon>Embryophyta</taxon>
        <taxon>Tracheophyta</taxon>
        <taxon>Spermatophyta</taxon>
        <taxon>Magnoliopsida</taxon>
        <taxon>eudicotyledons</taxon>
        <taxon>Gunneridae</taxon>
        <taxon>Pentapetalae</taxon>
        <taxon>rosids</taxon>
        <taxon>malvids</taxon>
        <taxon>Brassicales</taxon>
        <taxon>Brassicaceae</taxon>
        <taxon>Brassiceae</taxon>
        <taxon>Brassica</taxon>
    </lineage>
</organism>
<keyword evidence="2" id="KW-1185">Reference proteome</keyword>
<evidence type="ECO:0000313" key="1">
    <source>
        <dbReference type="EnsemblPlants" id="Bo3g097800.1"/>
    </source>
</evidence>
<dbReference type="OMA" id="HHKSIPG"/>
<dbReference type="EnsemblPlants" id="Bo3g097800.1">
    <property type="protein sequence ID" value="Bo3g097800.1"/>
    <property type="gene ID" value="Bo3g097800"/>
</dbReference>
<reference evidence="1" key="2">
    <citation type="submission" date="2015-03" db="UniProtKB">
        <authorList>
            <consortium name="EnsemblPlants"/>
        </authorList>
    </citation>
    <scope>IDENTIFICATION</scope>
</reference>
<sequence length="72" mass="8037">MVAGRFSGYSISSCSFDWTPGRTLHHKSIPGLESNLAVHKEKLCFAPFGLDNSKWDPSIDVYLPPSYVFLAF</sequence>
<name>A0A0D3BEN8_BRAOL</name>
<dbReference type="AlphaFoldDB" id="A0A0D3BEN8"/>
<dbReference type="Proteomes" id="UP000032141">
    <property type="component" value="Chromosome C3"/>
</dbReference>
<reference evidence="1 2" key="1">
    <citation type="journal article" date="2014" name="Genome Biol.">
        <title>Transcriptome and methylome profiling reveals relics of genome dominance in the mesopolyploid Brassica oleracea.</title>
        <authorList>
            <person name="Parkin I.A."/>
            <person name="Koh C."/>
            <person name="Tang H."/>
            <person name="Robinson S.J."/>
            <person name="Kagale S."/>
            <person name="Clarke W.E."/>
            <person name="Town C.D."/>
            <person name="Nixon J."/>
            <person name="Krishnakumar V."/>
            <person name="Bidwell S.L."/>
            <person name="Denoeud F."/>
            <person name="Belcram H."/>
            <person name="Links M.G."/>
            <person name="Just J."/>
            <person name="Clarke C."/>
            <person name="Bender T."/>
            <person name="Huebert T."/>
            <person name="Mason A.S."/>
            <person name="Pires J.C."/>
            <person name="Barker G."/>
            <person name="Moore J."/>
            <person name="Walley P.G."/>
            <person name="Manoli S."/>
            <person name="Batley J."/>
            <person name="Edwards D."/>
            <person name="Nelson M.N."/>
            <person name="Wang X."/>
            <person name="Paterson A.H."/>
            <person name="King G."/>
            <person name="Bancroft I."/>
            <person name="Chalhoub B."/>
            <person name="Sharpe A.G."/>
        </authorList>
    </citation>
    <scope>NUCLEOTIDE SEQUENCE</scope>
    <source>
        <strain evidence="1 2">cv. TO1000</strain>
    </source>
</reference>
<evidence type="ECO:0000313" key="2">
    <source>
        <dbReference type="Proteomes" id="UP000032141"/>
    </source>
</evidence>